<evidence type="ECO:0000313" key="2">
    <source>
        <dbReference type="EMBL" id="KGB76122.1"/>
    </source>
</evidence>
<dbReference type="OrthoDB" id="5577209at2759"/>
<dbReference type="KEGG" id="cdeu:CNBG_1960"/>
<gene>
    <name evidence="2" type="ORF">CNBG_1960</name>
</gene>
<dbReference type="STRING" id="294750.A0A095C6I7"/>
<feature type="compositionally biased region" description="Basic residues" evidence="1">
    <location>
        <begin position="623"/>
        <end position="635"/>
    </location>
</feature>
<feature type="region of interest" description="Disordered" evidence="1">
    <location>
        <begin position="556"/>
        <end position="635"/>
    </location>
</feature>
<dbReference type="VEuPathDB" id="FungiDB:CNBG_1960"/>
<organism evidence="2 3">
    <name type="scientific">Cryptococcus deuterogattii (strain R265)</name>
    <name type="common">Cryptococcus gattii VGII (strain R265)</name>
    <dbReference type="NCBI Taxonomy" id="294750"/>
    <lineage>
        <taxon>Eukaryota</taxon>
        <taxon>Fungi</taxon>
        <taxon>Dikarya</taxon>
        <taxon>Basidiomycota</taxon>
        <taxon>Agaricomycotina</taxon>
        <taxon>Tremellomycetes</taxon>
        <taxon>Tremellales</taxon>
        <taxon>Cryptococcaceae</taxon>
        <taxon>Cryptococcus</taxon>
        <taxon>Cryptococcus gattii species complex</taxon>
    </lineage>
</organism>
<dbReference type="AlphaFoldDB" id="A0A095C6I7"/>
<dbReference type="RefSeq" id="XP_062882023.1">
    <property type="nucleotide sequence ID" value="XM_063026068.1"/>
</dbReference>
<reference evidence="2 3" key="2">
    <citation type="journal article" date="2018" name="Proc. Natl. Acad. Sci.">
        <title>RNAi is a critical determinant of centromere evolution in closely related fungi.</title>
        <authorList>
            <person name="Yadav V."/>
            <person name="Sun S."/>
            <person name="Billmyre R.B."/>
            <person name="Thimmappa B.C."/>
            <person name="Shea T."/>
            <person name="Lintner R."/>
            <person name="Bakkeren G."/>
            <person name="Cuomo C.A."/>
            <person name="Heitman J."/>
            <person name="Sanyal K."/>
        </authorList>
    </citation>
    <scope>NUCLEOTIDE SEQUENCE [LARGE SCALE GENOMIC DNA]</scope>
    <source>
        <strain evidence="2 3">R265</strain>
    </source>
</reference>
<evidence type="ECO:0000256" key="1">
    <source>
        <dbReference type="SAM" id="MobiDB-lite"/>
    </source>
</evidence>
<protein>
    <recommendedName>
        <fullName evidence="4">CUE domain-containing protein</fullName>
    </recommendedName>
</protein>
<reference evidence="2 3" key="1">
    <citation type="journal article" date="2011" name="MBio">
        <title>Genome variation in Cryptococcus gattii, an emerging pathogen of immunocompetent hosts.</title>
        <authorList>
            <person name="D'Souza C.A."/>
            <person name="Kronstad J.W."/>
            <person name="Taylor G."/>
            <person name="Warren R."/>
            <person name="Yuen M."/>
            <person name="Hu G."/>
            <person name="Jung W.H."/>
            <person name="Sham A."/>
            <person name="Kidd S.E."/>
            <person name="Tangen K."/>
            <person name="Lee N."/>
            <person name="Zeilmaker T."/>
            <person name="Sawkins J."/>
            <person name="McVicker G."/>
            <person name="Shah S."/>
            <person name="Gnerre S."/>
            <person name="Griggs A."/>
            <person name="Zeng Q."/>
            <person name="Bartlett K."/>
            <person name="Li W."/>
            <person name="Wang X."/>
            <person name="Heitman J."/>
            <person name="Stajich J.E."/>
            <person name="Fraser J.A."/>
            <person name="Meyer W."/>
            <person name="Carter D."/>
            <person name="Schein J."/>
            <person name="Krzywinski M."/>
            <person name="Kwon-Chung K.J."/>
            <person name="Varma A."/>
            <person name="Wang J."/>
            <person name="Brunham R."/>
            <person name="Fyfe M."/>
            <person name="Ouellette B.F."/>
            <person name="Siddiqui A."/>
            <person name="Marra M."/>
            <person name="Jones S."/>
            <person name="Holt R."/>
            <person name="Birren B.W."/>
            <person name="Galagan J.E."/>
            <person name="Cuomo C.A."/>
        </authorList>
    </citation>
    <scope>NUCLEOTIDE SEQUENCE [LARGE SCALE GENOMIC DNA]</scope>
    <source>
        <strain evidence="2 3">R265</strain>
    </source>
</reference>
<dbReference type="HOGENOM" id="CLU_432769_0_0_1"/>
<sequence length="635" mass="70136">MPKETKLPSPTPPPSLFPQIFPLLISRLTTSPVNLQILPVIETALHVQRHVTLEPMPGVSASSLIPLQKLLELSTSHPTSVRVPAIIDAILAHPIHLPVISQIISNVLNESPDSIEIWRIDVLPELINRTKTGGQKDVVLAVRLMLGMIRTHDEFIALTLEVSEEVLRGLNVAYSKLGDGDSKTPTEVTEVSEEIRLGAMEDVLMICRELVTRVGLEGAAGDAMLRFLGENESAAMGVMQGKNLRGDWEALWGKSGRKFSPDSVTIGKLQKRRDNFAKLDPRVMSILAIFPTIPPHLLLSALSHPQFSSIPAGSKASPGELAEPLLTCILNHGEGLPEELGELKAVVGKVGDAQTAGEVPDERREEKKKFERRNIFTAEDLDISKLRLKDNESPLPELQSVIPQNIRDSIQRLISLQASEEEERRQALADSNLLLSDDESDMDDSGEIPLQVRVSGGDTEDTAPVDSDVEAVKVSRRNQQNQTNGMPDKERYEILRTLYLDDPGLFDRDGVTRRSDGRKKMREMLGWDDGQIEGWRVMLERDPQKDAILEAHRDRMARKGTLSSGRNNRNNRNNNRARQPSPDGTVMSMDTGHASNSHGNSGGRGGRGRQNKGSRGHSNAARTRGHDRKMRQMGA</sequence>
<feature type="compositionally biased region" description="Basic residues" evidence="1">
    <location>
        <begin position="606"/>
        <end position="615"/>
    </location>
</feature>
<evidence type="ECO:0008006" key="4">
    <source>
        <dbReference type="Google" id="ProtNLM"/>
    </source>
</evidence>
<name>A0A095C6I7_CRYD2</name>
<evidence type="ECO:0000313" key="3">
    <source>
        <dbReference type="Proteomes" id="UP000029445"/>
    </source>
</evidence>
<dbReference type="OMA" id="DCEALWG"/>
<proteinExistence type="predicted"/>
<dbReference type="EMBL" id="CP025763">
    <property type="protein sequence ID" value="KGB76122.1"/>
    <property type="molecule type" value="Genomic_DNA"/>
</dbReference>
<dbReference type="GeneID" id="88178342"/>
<accession>A0A095C6I7</accession>
<dbReference type="Proteomes" id="UP000029445">
    <property type="component" value="Chromosome 5"/>
</dbReference>
<keyword evidence="3" id="KW-1185">Reference proteome</keyword>
<feature type="compositionally biased region" description="Low complexity" evidence="1">
    <location>
        <begin position="566"/>
        <end position="576"/>
    </location>
</feature>